<keyword evidence="14" id="KW-1185">Reference proteome</keyword>
<dbReference type="InterPro" id="IPR001261">
    <property type="entry name" value="ArgE/DapE_CS"/>
</dbReference>
<evidence type="ECO:0000256" key="3">
    <source>
        <dbReference type="ARBA" id="ARBA00005130"/>
    </source>
</evidence>
<dbReference type="NCBIfam" id="TIGR01910">
    <property type="entry name" value="DapE-ArgE"/>
    <property type="match status" value="1"/>
</dbReference>
<keyword evidence="10" id="KW-0170">Cobalt</keyword>
<dbReference type="PANTHER" id="PTHR43808">
    <property type="entry name" value="ACETYLORNITHINE DEACETYLASE"/>
    <property type="match status" value="1"/>
</dbReference>
<dbReference type="Proteomes" id="UP000564644">
    <property type="component" value="Unassembled WGS sequence"/>
</dbReference>
<dbReference type="EMBL" id="JACJVO010000002">
    <property type="protein sequence ID" value="MBB6729613.1"/>
    <property type="molecule type" value="Genomic_DNA"/>
</dbReference>
<dbReference type="InterPro" id="IPR036264">
    <property type="entry name" value="Bact_exopeptidase_dim_dom"/>
</dbReference>
<dbReference type="SUPFAM" id="SSF55031">
    <property type="entry name" value="Bacterial exopeptidase dimerisation domain"/>
    <property type="match status" value="1"/>
</dbReference>
<dbReference type="Pfam" id="PF01546">
    <property type="entry name" value="Peptidase_M20"/>
    <property type="match status" value="1"/>
</dbReference>
<dbReference type="InterPro" id="IPR010182">
    <property type="entry name" value="ArgE/DapE"/>
</dbReference>
<evidence type="ECO:0000259" key="12">
    <source>
        <dbReference type="Pfam" id="PF07687"/>
    </source>
</evidence>
<dbReference type="GO" id="GO:0009089">
    <property type="term" value="P:lysine biosynthetic process via diaminopimelate"/>
    <property type="evidence" value="ECO:0007669"/>
    <property type="project" value="UniProtKB-UniPathway"/>
</dbReference>
<evidence type="ECO:0000313" key="14">
    <source>
        <dbReference type="Proteomes" id="UP000564644"/>
    </source>
</evidence>
<dbReference type="InterPro" id="IPR002933">
    <property type="entry name" value="Peptidase_M20"/>
</dbReference>
<evidence type="ECO:0000256" key="5">
    <source>
        <dbReference type="ARBA" id="ARBA00011921"/>
    </source>
</evidence>
<sequence length="393" mass="42028">MIERLLEAVPPRETEELLTRLIRAESHADSADQELPAARALADDLEAAGIPCEWDEVLPGRFNLTARIPGCGTGPSLLFNGHLDTVPKYGMNLAFEPFVRDGKIYGRGSVDMKGALAVMAGVLKAFRRAGIPLGGDILLAATVGEESYSPGAFRLAAQGRPADYAIVGEPTELRIGIAHKGVAWYEAAFEGKSVHGSVPESGVNAVYHASRWIELLQRSYIPELKRRSHPLLGSPTINVGMIEGGTRPVIVPGSCTVRFERRLLPGESADSALAELRGTLAEAGEGVAGWNARAEQMDNFHGVPHEALDTSPDSGIVRALADAAGQIGLQAEPVGLPFWTDGALIRSTGTEAVVCGPGRIEQAHSDEEYVEREQLEQAFRLYALAVLRLNGVS</sequence>
<dbReference type="RefSeq" id="WP_185127285.1">
    <property type="nucleotide sequence ID" value="NZ_JACJVO010000002.1"/>
</dbReference>
<dbReference type="Pfam" id="PF07687">
    <property type="entry name" value="M20_dimer"/>
    <property type="match status" value="1"/>
</dbReference>
<dbReference type="GO" id="GO:0006526">
    <property type="term" value="P:L-arginine biosynthetic process"/>
    <property type="evidence" value="ECO:0007669"/>
    <property type="project" value="TreeGrafter"/>
</dbReference>
<evidence type="ECO:0000313" key="13">
    <source>
        <dbReference type="EMBL" id="MBB6729613.1"/>
    </source>
</evidence>
<dbReference type="Gene3D" id="3.40.630.10">
    <property type="entry name" value="Zn peptidases"/>
    <property type="match status" value="1"/>
</dbReference>
<evidence type="ECO:0000256" key="4">
    <source>
        <dbReference type="ARBA" id="ARBA00006247"/>
    </source>
</evidence>
<dbReference type="AlphaFoldDB" id="A0A7X0SGP3"/>
<name>A0A7X0SGP3_9BACL</name>
<organism evidence="13 14">
    <name type="scientific">Cohnella zeiphila</name>
    <dbReference type="NCBI Taxonomy" id="2761120"/>
    <lineage>
        <taxon>Bacteria</taxon>
        <taxon>Bacillati</taxon>
        <taxon>Bacillota</taxon>
        <taxon>Bacilli</taxon>
        <taxon>Bacillales</taxon>
        <taxon>Paenibacillaceae</taxon>
        <taxon>Cohnella</taxon>
    </lineage>
</organism>
<comment type="cofactor">
    <cofactor evidence="2">
        <name>Zn(2+)</name>
        <dbReference type="ChEBI" id="CHEBI:29105"/>
    </cofactor>
</comment>
<dbReference type="CDD" id="cd08659">
    <property type="entry name" value="M20_ArgE_DapE-like"/>
    <property type="match status" value="1"/>
</dbReference>
<dbReference type="GO" id="GO:0046872">
    <property type="term" value="F:metal ion binding"/>
    <property type="evidence" value="ECO:0007669"/>
    <property type="project" value="UniProtKB-KW"/>
</dbReference>
<evidence type="ECO:0000256" key="9">
    <source>
        <dbReference type="ARBA" id="ARBA00022833"/>
    </source>
</evidence>
<dbReference type="SUPFAM" id="SSF53187">
    <property type="entry name" value="Zn-dependent exopeptidases"/>
    <property type="match status" value="1"/>
</dbReference>
<evidence type="ECO:0000256" key="6">
    <source>
        <dbReference type="ARBA" id="ARBA00016853"/>
    </source>
</evidence>
<evidence type="ECO:0000256" key="8">
    <source>
        <dbReference type="ARBA" id="ARBA00022801"/>
    </source>
</evidence>
<dbReference type="Gene3D" id="3.30.70.360">
    <property type="match status" value="1"/>
</dbReference>
<accession>A0A7X0SGP3</accession>
<keyword evidence="9" id="KW-0862">Zinc</keyword>
<evidence type="ECO:0000256" key="2">
    <source>
        <dbReference type="ARBA" id="ARBA00001947"/>
    </source>
</evidence>
<comment type="cofactor">
    <cofactor evidence="1">
        <name>Co(2+)</name>
        <dbReference type="ChEBI" id="CHEBI:48828"/>
    </cofactor>
</comment>
<comment type="pathway">
    <text evidence="3">Amino-acid biosynthesis; L-lysine biosynthesis via DAP pathway; LL-2,6-diaminopimelate from (S)-tetrahydrodipicolinate (succinylase route): step 3/3.</text>
</comment>
<dbReference type="InterPro" id="IPR011650">
    <property type="entry name" value="Peptidase_M20_dimer"/>
</dbReference>
<evidence type="ECO:0000256" key="1">
    <source>
        <dbReference type="ARBA" id="ARBA00001941"/>
    </source>
</evidence>
<reference evidence="13 14" key="1">
    <citation type="submission" date="2020-08" db="EMBL/GenBank/DDBJ databases">
        <title>Cohnella phylogeny.</title>
        <authorList>
            <person name="Dunlap C."/>
        </authorList>
    </citation>
    <scope>NUCLEOTIDE SEQUENCE [LARGE SCALE GENOMIC DNA]</scope>
    <source>
        <strain evidence="13 14">CBP 2801</strain>
    </source>
</reference>
<dbReference type="InterPro" id="IPR050072">
    <property type="entry name" value="Peptidase_M20A"/>
</dbReference>
<comment type="similarity">
    <text evidence="4">Belongs to the peptidase M20A family.</text>
</comment>
<dbReference type="PANTHER" id="PTHR43808:SF31">
    <property type="entry name" value="N-ACETYL-L-CITRULLINE DEACETYLASE"/>
    <property type="match status" value="1"/>
</dbReference>
<keyword evidence="7" id="KW-0479">Metal-binding</keyword>
<dbReference type="PROSITE" id="PS00758">
    <property type="entry name" value="ARGE_DAPE_CPG2_1"/>
    <property type="match status" value="1"/>
</dbReference>
<feature type="domain" description="Peptidase M20 dimerisation" evidence="12">
    <location>
        <begin position="177"/>
        <end position="284"/>
    </location>
</feature>
<protein>
    <recommendedName>
        <fullName evidence="6">Probable succinyl-diaminopimelate desuccinylase</fullName>
        <ecNumber evidence="5">3.5.1.18</ecNumber>
    </recommendedName>
</protein>
<dbReference type="PROSITE" id="PS00759">
    <property type="entry name" value="ARGE_DAPE_CPG2_2"/>
    <property type="match status" value="1"/>
</dbReference>
<evidence type="ECO:0000256" key="10">
    <source>
        <dbReference type="ARBA" id="ARBA00023285"/>
    </source>
</evidence>
<evidence type="ECO:0000256" key="11">
    <source>
        <dbReference type="ARBA" id="ARBA00051301"/>
    </source>
</evidence>
<comment type="catalytic activity">
    <reaction evidence="11">
        <text>N-succinyl-(2S,6S)-2,6-diaminopimelate + H2O = (2S,6S)-2,6-diaminopimelate + succinate</text>
        <dbReference type="Rhea" id="RHEA:22608"/>
        <dbReference type="ChEBI" id="CHEBI:15377"/>
        <dbReference type="ChEBI" id="CHEBI:30031"/>
        <dbReference type="ChEBI" id="CHEBI:57609"/>
        <dbReference type="ChEBI" id="CHEBI:58087"/>
        <dbReference type="EC" id="3.5.1.18"/>
    </reaction>
</comment>
<gene>
    <name evidence="13" type="ORF">H7C18_01730</name>
</gene>
<keyword evidence="8" id="KW-0378">Hydrolase</keyword>
<evidence type="ECO:0000256" key="7">
    <source>
        <dbReference type="ARBA" id="ARBA00022723"/>
    </source>
</evidence>
<dbReference type="EC" id="3.5.1.18" evidence="5"/>
<dbReference type="UniPathway" id="UPA00034">
    <property type="reaction ID" value="UER00021"/>
</dbReference>
<dbReference type="GO" id="GO:0009014">
    <property type="term" value="F:succinyl-diaminopimelate desuccinylase activity"/>
    <property type="evidence" value="ECO:0007669"/>
    <property type="project" value="UniProtKB-EC"/>
</dbReference>
<dbReference type="GO" id="GO:0008777">
    <property type="term" value="F:acetylornithine deacetylase activity"/>
    <property type="evidence" value="ECO:0007669"/>
    <property type="project" value="TreeGrafter"/>
</dbReference>
<proteinExistence type="inferred from homology"/>
<comment type="caution">
    <text evidence="13">The sequence shown here is derived from an EMBL/GenBank/DDBJ whole genome shotgun (WGS) entry which is preliminary data.</text>
</comment>